<dbReference type="InterPro" id="IPR015384">
    <property type="entry name" value="TACI_Cys-rich-dom"/>
</dbReference>
<feature type="non-terminal residue" evidence="5">
    <location>
        <position position="1"/>
    </location>
</feature>
<dbReference type="Proteomes" id="UP001345963">
    <property type="component" value="Unassembled WGS sequence"/>
</dbReference>
<gene>
    <name evidence="5" type="ORF">ATANTOWER_005486</name>
</gene>
<feature type="domain" description="TACI cysteine-rich" evidence="4">
    <location>
        <begin position="50"/>
        <end position="85"/>
    </location>
</feature>
<evidence type="ECO:0000256" key="1">
    <source>
        <dbReference type="SAM" id="MobiDB-lite"/>
    </source>
</evidence>
<feature type="region of interest" description="Disordered" evidence="1">
    <location>
        <begin position="150"/>
        <end position="203"/>
    </location>
</feature>
<evidence type="ECO:0000256" key="2">
    <source>
        <dbReference type="SAM" id="Phobius"/>
    </source>
</evidence>
<feature type="transmembrane region" description="Helical" evidence="2">
    <location>
        <begin position="117"/>
        <end position="141"/>
    </location>
</feature>
<keyword evidence="6" id="KW-1185">Reference proteome</keyword>
<keyword evidence="3" id="KW-0732">Signal</keyword>
<accession>A0ABU7BNT4</accession>
<reference evidence="5 6" key="1">
    <citation type="submission" date="2021-07" db="EMBL/GenBank/DDBJ databases">
        <authorList>
            <person name="Palmer J.M."/>
        </authorList>
    </citation>
    <scope>NUCLEOTIDE SEQUENCE [LARGE SCALE GENOMIC DNA]</scope>
    <source>
        <strain evidence="5 6">AT_MEX2019</strain>
        <tissue evidence="5">Muscle</tissue>
    </source>
</reference>
<protein>
    <recommendedName>
        <fullName evidence="4">TACI cysteine-rich domain-containing protein</fullName>
    </recommendedName>
</protein>
<keyword evidence="2" id="KW-1133">Transmembrane helix</keyword>
<sequence>WFVSLCFVGSLCYNSLTLATLVHAMILQCSALVGPPAVPRCPVYCEATLCKAKPGHYYDRLVRRCIKCAEICGKHPAECSPYCTTQSPPATTKRLPFEVSRQAVNTRLPPGLLDPTIQLYALLGVCTMLLFSSLCLALILFHRQGKAKNLNKRSMSTRDQTQKCAVQPGQEESSCLGGQSGRSPKDFLPSSSLPTYRKPSEDSFPTETCVCMHCFPDLRGLGQDSDRPQRAPYSFYQQGILHRAHIQNGGSLWTGDSLRASGPDVQQETVMG</sequence>
<feature type="compositionally biased region" description="Polar residues" evidence="1">
    <location>
        <begin position="152"/>
        <end position="177"/>
    </location>
</feature>
<feature type="chain" id="PRO_5047456305" description="TACI cysteine-rich domain-containing protein" evidence="3">
    <location>
        <begin position="20"/>
        <end position="272"/>
    </location>
</feature>
<keyword evidence="2" id="KW-0812">Transmembrane</keyword>
<dbReference type="Gene3D" id="4.10.1290.10">
    <property type="entry name" value="Tumor necrosis factor receptor superfamily"/>
    <property type="match status" value="1"/>
</dbReference>
<proteinExistence type="predicted"/>
<dbReference type="SUPFAM" id="SSF57586">
    <property type="entry name" value="TNF receptor-like"/>
    <property type="match status" value="1"/>
</dbReference>
<organism evidence="5 6">
    <name type="scientific">Ataeniobius toweri</name>
    <dbReference type="NCBI Taxonomy" id="208326"/>
    <lineage>
        <taxon>Eukaryota</taxon>
        <taxon>Metazoa</taxon>
        <taxon>Chordata</taxon>
        <taxon>Craniata</taxon>
        <taxon>Vertebrata</taxon>
        <taxon>Euteleostomi</taxon>
        <taxon>Actinopterygii</taxon>
        <taxon>Neopterygii</taxon>
        <taxon>Teleostei</taxon>
        <taxon>Neoteleostei</taxon>
        <taxon>Acanthomorphata</taxon>
        <taxon>Ovalentaria</taxon>
        <taxon>Atherinomorphae</taxon>
        <taxon>Cyprinodontiformes</taxon>
        <taxon>Goodeidae</taxon>
        <taxon>Ataeniobius</taxon>
    </lineage>
</organism>
<dbReference type="PANTHER" id="PTHR15511">
    <property type="entry name" value="TUMOR NECROSIS FACTOR RECEPTOR SUPERFAMILY MEMBER 13B"/>
    <property type="match status" value="1"/>
</dbReference>
<dbReference type="InterPro" id="IPR022317">
    <property type="entry name" value="TNFR_13B"/>
</dbReference>
<evidence type="ECO:0000256" key="3">
    <source>
        <dbReference type="SAM" id="SignalP"/>
    </source>
</evidence>
<evidence type="ECO:0000313" key="5">
    <source>
        <dbReference type="EMBL" id="MED6251989.1"/>
    </source>
</evidence>
<feature type="signal peptide" evidence="3">
    <location>
        <begin position="1"/>
        <end position="19"/>
    </location>
</feature>
<comment type="caution">
    <text evidence="5">The sequence shown here is derived from an EMBL/GenBank/DDBJ whole genome shotgun (WGS) entry which is preliminary data.</text>
</comment>
<dbReference type="Pfam" id="PF09305">
    <property type="entry name" value="TACI-CRD2"/>
    <property type="match status" value="1"/>
</dbReference>
<dbReference type="EMBL" id="JAHUTI010060618">
    <property type="protein sequence ID" value="MED6251989.1"/>
    <property type="molecule type" value="Genomic_DNA"/>
</dbReference>
<name>A0ABU7BNT4_9TELE</name>
<evidence type="ECO:0000259" key="4">
    <source>
        <dbReference type="Pfam" id="PF09305"/>
    </source>
</evidence>
<evidence type="ECO:0000313" key="6">
    <source>
        <dbReference type="Proteomes" id="UP001345963"/>
    </source>
</evidence>
<dbReference type="PANTHER" id="PTHR15511:SF2">
    <property type="entry name" value="TUMOR NECROSIS FACTOR RECEPTOR SUPERFAMILY MEMBER 13B"/>
    <property type="match status" value="1"/>
</dbReference>
<keyword evidence="2" id="KW-0472">Membrane</keyword>